<organism evidence="2 3">
    <name type="scientific">Luteolibacter luteus</name>
    <dbReference type="NCBI Taxonomy" id="2728835"/>
    <lineage>
        <taxon>Bacteria</taxon>
        <taxon>Pseudomonadati</taxon>
        <taxon>Verrucomicrobiota</taxon>
        <taxon>Verrucomicrobiia</taxon>
        <taxon>Verrucomicrobiales</taxon>
        <taxon>Verrucomicrobiaceae</taxon>
        <taxon>Luteolibacter</taxon>
    </lineage>
</organism>
<sequence>MKSLIESYYAAFNSGDREAMLAMLAENVVHEINEGHAETGRDTFRAFLQRMDLCYEESVEELVIFGHEGGERAAAEFYIRGKYVSTDEGLPEATGQEYYLRVGAFFEIADGKITRVTNYYNLRTWLRLVGA</sequence>
<gene>
    <name evidence="2" type="ORF">HHL09_12730</name>
</gene>
<dbReference type="InterPro" id="IPR011721">
    <property type="entry name" value="CHP02096"/>
</dbReference>
<dbReference type="RefSeq" id="WP_169455014.1">
    <property type="nucleotide sequence ID" value="NZ_CP051774.1"/>
</dbReference>
<reference evidence="2 3" key="1">
    <citation type="submission" date="2020-04" db="EMBL/GenBank/DDBJ databases">
        <title>Luteolibacter sp. G-1-1-1 isolated from soil.</title>
        <authorList>
            <person name="Dahal R.H."/>
        </authorList>
    </citation>
    <scope>NUCLEOTIDE SEQUENCE [LARGE SCALE GENOMIC DNA]</scope>
    <source>
        <strain evidence="2 3">G-1-1-1</strain>
    </source>
</reference>
<dbReference type="NCBIfam" id="TIGR02096">
    <property type="entry name" value="ketosteroid isomerase-related protein"/>
    <property type="match status" value="1"/>
</dbReference>
<evidence type="ECO:0000313" key="3">
    <source>
        <dbReference type="Proteomes" id="UP000501812"/>
    </source>
</evidence>
<proteinExistence type="predicted"/>
<dbReference type="AlphaFoldDB" id="A0A858RKQ7"/>
<keyword evidence="3" id="KW-1185">Reference proteome</keyword>
<dbReference type="InterPro" id="IPR032710">
    <property type="entry name" value="NTF2-like_dom_sf"/>
</dbReference>
<dbReference type="SUPFAM" id="SSF54427">
    <property type="entry name" value="NTF2-like"/>
    <property type="match status" value="1"/>
</dbReference>
<name>A0A858RKQ7_9BACT</name>
<dbReference type="EMBL" id="CP051774">
    <property type="protein sequence ID" value="QJE96613.1"/>
    <property type="molecule type" value="Genomic_DNA"/>
</dbReference>
<dbReference type="Pfam" id="PF12680">
    <property type="entry name" value="SnoaL_2"/>
    <property type="match status" value="1"/>
</dbReference>
<evidence type="ECO:0000313" key="2">
    <source>
        <dbReference type="EMBL" id="QJE96613.1"/>
    </source>
</evidence>
<feature type="domain" description="SnoaL-like" evidence="1">
    <location>
        <begin position="5"/>
        <end position="116"/>
    </location>
</feature>
<dbReference type="KEGG" id="luo:HHL09_12730"/>
<evidence type="ECO:0000259" key="1">
    <source>
        <dbReference type="Pfam" id="PF12680"/>
    </source>
</evidence>
<dbReference type="Proteomes" id="UP000501812">
    <property type="component" value="Chromosome"/>
</dbReference>
<accession>A0A858RKQ7</accession>
<dbReference type="InterPro" id="IPR037401">
    <property type="entry name" value="SnoaL-like"/>
</dbReference>
<dbReference type="Gene3D" id="3.10.450.50">
    <property type="match status" value="1"/>
</dbReference>
<protein>
    <submittedName>
        <fullName evidence="2">SnoaL-like domain-containing protein</fullName>
    </submittedName>
</protein>